<gene>
    <name evidence="2 4" type="ORF">P152DRAFT_394966</name>
</gene>
<feature type="region of interest" description="Disordered" evidence="1">
    <location>
        <begin position="420"/>
        <end position="443"/>
    </location>
</feature>
<reference evidence="4" key="2">
    <citation type="submission" date="2020-04" db="EMBL/GenBank/DDBJ databases">
        <authorList>
            <consortium name="NCBI Genome Project"/>
        </authorList>
    </citation>
    <scope>NUCLEOTIDE SEQUENCE</scope>
    <source>
        <strain evidence="4">CBS 781.70</strain>
    </source>
</reference>
<reference evidence="2 4" key="1">
    <citation type="submission" date="2020-01" db="EMBL/GenBank/DDBJ databases">
        <authorList>
            <consortium name="DOE Joint Genome Institute"/>
            <person name="Haridas S."/>
            <person name="Albert R."/>
            <person name="Binder M."/>
            <person name="Bloem J."/>
            <person name="Labutti K."/>
            <person name="Salamov A."/>
            <person name="Andreopoulos B."/>
            <person name="Baker S.E."/>
            <person name="Barry K."/>
            <person name="Bills G."/>
            <person name="Bluhm B.H."/>
            <person name="Cannon C."/>
            <person name="Castanera R."/>
            <person name="Culley D.E."/>
            <person name="Daum C."/>
            <person name="Ezra D."/>
            <person name="Gonzalez J.B."/>
            <person name="Henrissat B."/>
            <person name="Kuo A."/>
            <person name="Liang C."/>
            <person name="Lipzen A."/>
            <person name="Lutzoni F."/>
            <person name="Magnuson J."/>
            <person name="Mondo S."/>
            <person name="Nolan M."/>
            <person name="Ohm R."/>
            <person name="Pangilinan J."/>
            <person name="Park H.-J."/>
            <person name="Ramirez L."/>
            <person name="Alfaro M."/>
            <person name="Sun H."/>
            <person name="Tritt A."/>
            <person name="Yoshinaga Y."/>
            <person name="Zwiers L.-H."/>
            <person name="Turgeon B.G."/>
            <person name="Goodwin S.B."/>
            <person name="Spatafora J.W."/>
            <person name="Crous P.W."/>
            <person name="Grigoriev I.V."/>
        </authorList>
    </citation>
    <scope>NUCLEOTIDE SEQUENCE</scope>
    <source>
        <strain evidence="2 4">CBS 781.70</strain>
    </source>
</reference>
<reference evidence="4" key="3">
    <citation type="submission" date="2025-04" db="UniProtKB">
        <authorList>
            <consortium name="RefSeq"/>
        </authorList>
    </citation>
    <scope>IDENTIFICATION</scope>
    <source>
        <strain evidence="4">CBS 781.70</strain>
    </source>
</reference>
<dbReference type="Proteomes" id="UP000504638">
    <property type="component" value="Unplaced"/>
</dbReference>
<dbReference type="PANTHER" id="PTHR31014:SF0">
    <property type="entry name" value="MITOCHONDRIAL TRANSLATION SYSTEM COMPONENT PET127-RELATED"/>
    <property type="match status" value="1"/>
</dbReference>
<dbReference type="GO" id="GO:0000964">
    <property type="term" value="P:mitochondrial RNA 5'-end processing"/>
    <property type="evidence" value="ECO:0007669"/>
    <property type="project" value="TreeGrafter"/>
</dbReference>
<dbReference type="OrthoDB" id="10249045at2759"/>
<dbReference type="GeneID" id="54416849"/>
<dbReference type="PANTHER" id="PTHR31014">
    <property type="entry name" value="MITOCHONDRIAL TRANSLATION SYSTEM COMPONENT PET127-RELATED"/>
    <property type="match status" value="1"/>
</dbReference>
<dbReference type="Pfam" id="PF08634">
    <property type="entry name" value="Pet127"/>
    <property type="match status" value="1"/>
</dbReference>
<evidence type="ECO:0000313" key="3">
    <source>
        <dbReference type="Proteomes" id="UP000504638"/>
    </source>
</evidence>
<name>A0A6G1G6M0_9PEZI</name>
<sequence length="605" mass="69560">MSLNITDIDIGSSDAPGLAHGLDRVLFNPGVYYLQDPRSRVYNFDPYLQKIMPAKEFNYGALTKYIVPSKDMTLAHLAKERNLRYYSSSSNMTSILEHLHFLLSQWRELNFSMLSKKFETTSKKFSKFSRGPTTVFLRWKNGVYAVDKSKDGQTPNIFGLLGHSLEKLLVLPADDYETYRRTSPALSKGVDEVPEGYHFSSSDKILLRSQLDAKDPRMPGTGVFDLKTRAVLSLRHAPSEKFEDYLGYELRQSQGNWMSYEREFHDMMRATMLKYSLQVRIGRMDGIFVAYHNVERLFGFQYVSLAEMDEAIHGQQDPSLGDQEFGMSLKVVDDIFDKATARFPEQSIRLSFETREGVVPFMYAFAEPVSETEIEEIQGASDQRQREYEASLFGEDVDSEKSIDENEWAKIRDSIEDALEQEQGSDEVTEEPTVSDEAPNDVLEEDVHQVAPNAKRGKKTSSPEQQAETPLLGFTVTVRNLVNGFQVDRPVDLAPEDSWKVEYAITELKESSARRYYALLTARRQALTRGSVDRQEDRFWFRHIRHYVEESKKWRRAQDRIDDRKGTVVFRPTHPNVSAHTLQELGKAREDSVDSYMAWLYGEKS</sequence>
<accession>A0A6G1G6M0</accession>
<dbReference type="EMBL" id="ML975155">
    <property type="protein sequence ID" value="KAF1813530.1"/>
    <property type="molecule type" value="Genomic_DNA"/>
</dbReference>
<keyword evidence="3" id="KW-1185">Reference proteome</keyword>
<dbReference type="GO" id="GO:0005740">
    <property type="term" value="C:mitochondrial envelope"/>
    <property type="evidence" value="ECO:0007669"/>
    <property type="project" value="TreeGrafter"/>
</dbReference>
<dbReference type="RefSeq" id="XP_033535161.1">
    <property type="nucleotide sequence ID" value="XM_033676279.1"/>
</dbReference>
<feature type="region of interest" description="Disordered" evidence="1">
    <location>
        <begin position="376"/>
        <end position="401"/>
    </location>
</feature>
<protein>
    <submittedName>
        <fullName evidence="2 4">Pet127-domain-containing protein</fullName>
    </submittedName>
</protein>
<dbReference type="AlphaFoldDB" id="A0A6G1G6M0"/>
<evidence type="ECO:0000256" key="1">
    <source>
        <dbReference type="SAM" id="MobiDB-lite"/>
    </source>
</evidence>
<dbReference type="InterPro" id="IPR013943">
    <property type="entry name" value="Pet127"/>
</dbReference>
<evidence type="ECO:0000313" key="4">
    <source>
        <dbReference type="RefSeq" id="XP_033535161.1"/>
    </source>
</evidence>
<proteinExistence type="predicted"/>
<organism evidence="2">
    <name type="scientific">Eremomyces bilateralis CBS 781.70</name>
    <dbReference type="NCBI Taxonomy" id="1392243"/>
    <lineage>
        <taxon>Eukaryota</taxon>
        <taxon>Fungi</taxon>
        <taxon>Dikarya</taxon>
        <taxon>Ascomycota</taxon>
        <taxon>Pezizomycotina</taxon>
        <taxon>Dothideomycetes</taxon>
        <taxon>Dothideomycetes incertae sedis</taxon>
        <taxon>Eremomycetales</taxon>
        <taxon>Eremomycetaceae</taxon>
        <taxon>Eremomyces</taxon>
    </lineage>
</organism>
<evidence type="ECO:0000313" key="2">
    <source>
        <dbReference type="EMBL" id="KAF1813530.1"/>
    </source>
</evidence>